<dbReference type="Proteomes" id="UP000017246">
    <property type="component" value="Unassembled WGS sequence"/>
</dbReference>
<accession>A0A068Y378</accession>
<dbReference type="InterPro" id="IPR036116">
    <property type="entry name" value="FN3_sf"/>
</dbReference>
<protein>
    <submittedName>
        <fullName evidence="3">Phosphotidylinositol phosphatase PTPRQ</fullName>
    </submittedName>
</protein>
<dbReference type="AlphaFoldDB" id="A0A068Y378"/>
<dbReference type="Pfam" id="PF00041">
    <property type="entry name" value="fn3"/>
    <property type="match status" value="3"/>
</dbReference>
<feature type="domain" description="Fibronectin type-III" evidence="2">
    <location>
        <begin position="331"/>
        <end position="428"/>
    </location>
</feature>
<evidence type="ECO:0000313" key="3">
    <source>
        <dbReference type="EMBL" id="CDS36881.1"/>
    </source>
</evidence>
<dbReference type="EMBL" id="LN902847">
    <property type="protein sequence ID" value="CDS36881.1"/>
    <property type="molecule type" value="Genomic_DNA"/>
</dbReference>
<dbReference type="InterPro" id="IPR003961">
    <property type="entry name" value="FN3_dom"/>
</dbReference>
<organism evidence="3 4">
    <name type="scientific">Echinococcus multilocularis</name>
    <name type="common">Fox tapeworm</name>
    <dbReference type="NCBI Taxonomy" id="6211"/>
    <lineage>
        <taxon>Eukaryota</taxon>
        <taxon>Metazoa</taxon>
        <taxon>Spiralia</taxon>
        <taxon>Lophotrochozoa</taxon>
        <taxon>Platyhelminthes</taxon>
        <taxon>Cestoda</taxon>
        <taxon>Eucestoda</taxon>
        <taxon>Cyclophyllidea</taxon>
        <taxon>Taeniidae</taxon>
        <taxon>Echinococcus</taxon>
    </lineage>
</organism>
<evidence type="ECO:0000256" key="1">
    <source>
        <dbReference type="ARBA" id="ARBA00022737"/>
    </source>
</evidence>
<evidence type="ECO:0000259" key="2">
    <source>
        <dbReference type="PROSITE" id="PS50853"/>
    </source>
</evidence>
<dbReference type="PANTHER" id="PTHR46708">
    <property type="entry name" value="TENASCIN"/>
    <property type="match status" value="1"/>
</dbReference>
<dbReference type="OrthoDB" id="6274301at2759"/>
<dbReference type="STRING" id="6211.A0A068Y378"/>
<feature type="domain" description="Fibronectin type-III" evidence="2">
    <location>
        <begin position="535"/>
        <end position="632"/>
    </location>
</feature>
<dbReference type="SUPFAM" id="SSF49265">
    <property type="entry name" value="Fibronectin type III"/>
    <property type="match status" value="4"/>
</dbReference>
<feature type="domain" description="Fibronectin type-III" evidence="2">
    <location>
        <begin position="748"/>
        <end position="845"/>
    </location>
</feature>
<gene>
    <name evidence="3" type="ORF">EmuJ_000411000</name>
</gene>
<dbReference type="PANTHER" id="PTHR46708:SF2">
    <property type="entry name" value="FIBRONECTIN TYPE-III DOMAIN-CONTAINING PROTEIN"/>
    <property type="match status" value="1"/>
</dbReference>
<dbReference type="PROSITE" id="PS50853">
    <property type="entry name" value="FN3"/>
    <property type="match status" value="3"/>
</dbReference>
<evidence type="ECO:0000313" key="4">
    <source>
        <dbReference type="Proteomes" id="UP000017246"/>
    </source>
</evidence>
<reference evidence="3" key="2">
    <citation type="submission" date="2015-11" db="EMBL/GenBank/DDBJ databases">
        <authorList>
            <person name="Zhang Y."/>
            <person name="Guo Z."/>
        </authorList>
    </citation>
    <scope>NUCLEOTIDE SEQUENCE</scope>
</reference>
<dbReference type="InterPro" id="IPR013783">
    <property type="entry name" value="Ig-like_fold"/>
</dbReference>
<sequence>MHKSAQTIFAGICTILPLLIYFIKAPTAGTAALVSNFQLSREGPHFFNFTWNVHRLTQLGVTHIKVIVETDLFSGVHEYTSANVAVGGVTVDELEPCTSYNVTVAATGKEVHFVYIMGLITTWPSEACTGTTPQSSLIQLSRVGLNSLQFEWDATHLRRLDAKYVAVYAVPFSFPGTKVYATAPVSSGEVTADGLLPDAPYKVTVEAMGNRVYFEYHMGLIRTQLPAIRKPTFEATYHEDIEILDILIHEPKVERGHFNGFEILMKTDNFDSPTGWRTVIHLPANLREYELDGVEPLKTYAVTVRGHVLPYSISEMADPLVLKTMDADLSVPKNVKLKAVDPYTVRMTWDRPEKSNGPITNYTVEWSLDHEWQENVNLSSVGVYDFTDLKPGQTVVVSICAHSRPSASMKFDYVGTRSAFERVTIPLQMKGMRKPTFEAIYHEDLRQLDIRVHEPKDVIGVFHGFDILLKVGLPDSPNKWRTMATLTGKQRKHQIEEFLPLLNYTVTVQGRISPDISSVKADPLIFEVLHADDSVPRNVTLTPISPFSVLMTWDSPARSNGLITAYVIEWFVDRMRKASIHPSSNHSHTFTGLSPGQTVSASISAHNKPTTLATFEYIGSPSSFETATTPLEGCMGKPTFEAIYYEDRRQLNIRVHKPKDVKGKFKGFEILMKIGLPNSPNAWKSKANLTHNQWEQHIAGFLPQLTYTVTVRGRVLPNCFSMKADPLIFEVIHAVTNMLILRCVDNSVPRNVELEPINSTAVRMTWSPPAQPNGQLTGYIIEWSIDGRREKSLNLSPRHSYVFNGLSPGQTISAAISARNEPETLVKFEYIGSLSNFLEVATPFLVQR</sequence>
<keyword evidence="1" id="KW-0677">Repeat</keyword>
<dbReference type="Gene3D" id="2.60.40.10">
    <property type="entry name" value="Immunoglobulins"/>
    <property type="match status" value="3"/>
</dbReference>
<dbReference type="OMA" id="QESTITH"/>
<dbReference type="CDD" id="cd00063">
    <property type="entry name" value="FN3"/>
    <property type="match status" value="4"/>
</dbReference>
<proteinExistence type="predicted"/>
<reference evidence="3" key="1">
    <citation type="journal article" date="2013" name="Nature">
        <title>The genomes of four tapeworm species reveal adaptations to parasitism.</title>
        <authorList>
            <person name="Tsai I.J."/>
            <person name="Zarowiecki M."/>
            <person name="Holroyd N."/>
            <person name="Garciarrubio A."/>
            <person name="Sanchez-Flores A."/>
            <person name="Brooks K.L."/>
            <person name="Tracey A."/>
            <person name="Bobes R.J."/>
            <person name="Fragoso G."/>
            <person name="Sciutto E."/>
            <person name="Aslett M."/>
            <person name="Beasley H."/>
            <person name="Bennett H.M."/>
            <person name="Cai J."/>
            <person name="Camicia F."/>
            <person name="Clark R."/>
            <person name="Cucher M."/>
            <person name="De Silva N."/>
            <person name="Day T.A."/>
            <person name="Deplazes P."/>
            <person name="Estrada K."/>
            <person name="Fernandez C."/>
            <person name="Holland P.W."/>
            <person name="Hou J."/>
            <person name="Hu S."/>
            <person name="Huckvale T."/>
            <person name="Hung S.S."/>
            <person name="Kamenetzky L."/>
            <person name="Keane J.A."/>
            <person name="Kiss F."/>
            <person name="Koziol U."/>
            <person name="Lambert O."/>
            <person name="Liu K."/>
            <person name="Luo X."/>
            <person name="Luo Y."/>
            <person name="Macchiaroli N."/>
            <person name="Nichol S."/>
            <person name="Paps J."/>
            <person name="Parkinson J."/>
            <person name="Pouchkina-Stantcheva N."/>
            <person name="Riddiford N."/>
            <person name="Rosenzvit M."/>
            <person name="Salinas G."/>
            <person name="Wasmuth J.D."/>
            <person name="Zamanian M."/>
            <person name="Zheng Y."/>
            <person name="Cai X."/>
            <person name="Soberon X."/>
            <person name="Olson P.D."/>
            <person name="Laclette J.P."/>
            <person name="Brehm K."/>
            <person name="Berriman M."/>
            <person name="Garciarrubio A."/>
            <person name="Bobes R.J."/>
            <person name="Fragoso G."/>
            <person name="Sanchez-Flores A."/>
            <person name="Estrada K."/>
            <person name="Cevallos M.A."/>
            <person name="Morett E."/>
            <person name="Gonzalez V."/>
            <person name="Portillo T."/>
            <person name="Ochoa-Leyva A."/>
            <person name="Jose M.V."/>
            <person name="Sciutto E."/>
            <person name="Landa A."/>
            <person name="Jimenez L."/>
            <person name="Valdes V."/>
            <person name="Carrero J.C."/>
            <person name="Larralde C."/>
            <person name="Morales-Montor J."/>
            <person name="Limon-Lason J."/>
            <person name="Soberon X."/>
            <person name="Laclette J.P."/>
        </authorList>
    </citation>
    <scope>NUCLEOTIDE SEQUENCE [LARGE SCALE GENOMIC DNA]</scope>
</reference>
<dbReference type="SMART" id="SM00060">
    <property type="entry name" value="FN3"/>
    <property type="match status" value="5"/>
</dbReference>
<keyword evidence="4" id="KW-1185">Reference proteome</keyword>
<name>A0A068Y378_ECHMU</name>
<dbReference type="InterPro" id="IPR050991">
    <property type="entry name" value="ECM_Regulatory_Proteins"/>
</dbReference>